<dbReference type="Pfam" id="PF03901">
    <property type="entry name" value="Glyco_transf_22"/>
    <property type="match status" value="1"/>
</dbReference>
<feature type="transmembrane region" description="Helical" evidence="12">
    <location>
        <begin position="195"/>
        <end position="219"/>
    </location>
</feature>
<name>A0A9P7V977_9ASCO</name>
<keyword evidence="6" id="KW-0808">Transferase</keyword>
<accession>A0A9P7V977</accession>
<dbReference type="GO" id="GO:0000026">
    <property type="term" value="F:alpha-1,2-mannosyltransferase activity"/>
    <property type="evidence" value="ECO:0007669"/>
    <property type="project" value="TreeGrafter"/>
</dbReference>
<gene>
    <name evidence="13" type="primary">GPI10</name>
    <name evidence="13" type="ORF">KQ657_000917</name>
</gene>
<keyword evidence="8 12" id="KW-0256">Endoplasmic reticulum</keyword>
<sequence>MSQLRHRKGREPFTEGHVDVVSSTKTRKMHVHNSRTWLLLLVVLSIRLFNAFTTKTFFQADEYYQLLEVAHSRVFGYGYITWEWKEKLRSSLHPMVYVIVYTVASAFRNQSQWIIFNGPKIINAIIATIGDFYTYRYAQTYLGNETMALETLGMSIISGFNWHMITRSFSNTLEMVLTAVALSLWSWGGQLTSKHLIACAFGMVTCILRPTNGLLWLYLGGLYLLKQRNKPIVFIIKIIAFIFAELFLVLALSGGLDYWFYGELTFPLYNFIEFNVVKNLSIFYGSAPWHFYIFQGLPILTLGFLPLLLVSFYYNYADPLSHVVAFVIGMFLCVAHKEFRFIYALQPILLVLACKAYHQVAGGRCRKILLITAVVGNVVPAYFFSQINERGVIDIMSYLREEVPENAIVGFLTPCHSTPWQSHLHLERMENQTWFLTCEPPLHLQHGTLELVRNYRDISDQFYDDPVNFLHGRISEKGKTPNKDERDNLVWPHQLIAFEALDSLLKKELMNPIISGSTQHEPQYHECRRFFNSYLHWDPRRRGDLIVYCRDDQRESEYDI</sequence>
<comment type="function">
    <text evidence="11">Mannosyltransferase involved in glycosylphosphatidylinositol-anchor biosynthesis. Transfers the third mannose to Man2-GlcN-acyl-PI during GPI precursor assembly.</text>
</comment>
<dbReference type="EC" id="2.4.1.-" evidence="12"/>
<evidence type="ECO:0000256" key="6">
    <source>
        <dbReference type="ARBA" id="ARBA00022679"/>
    </source>
</evidence>
<comment type="similarity">
    <text evidence="3">Belongs to the glycosyltransferase 22 family. PIGB subfamily.</text>
</comment>
<keyword evidence="10 12" id="KW-0472">Membrane</keyword>
<evidence type="ECO:0000256" key="12">
    <source>
        <dbReference type="RuleBase" id="RU363075"/>
    </source>
</evidence>
<evidence type="ECO:0000256" key="4">
    <source>
        <dbReference type="ARBA" id="ARBA00022502"/>
    </source>
</evidence>
<feature type="transmembrane region" description="Helical" evidence="12">
    <location>
        <begin position="320"/>
        <end position="336"/>
    </location>
</feature>
<evidence type="ECO:0000256" key="1">
    <source>
        <dbReference type="ARBA" id="ARBA00004477"/>
    </source>
</evidence>
<dbReference type="RefSeq" id="XP_043048711.1">
    <property type="nucleotide sequence ID" value="XM_043191739.1"/>
</dbReference>
<evidence type="ECO:0000256" key="2">
    <source>
        <dbReference type="ARBA" id="ARBA00004687"/>
    </source>
</evidence>
<evidence type="ECO:0000256" key="9">
    <source>
        <dbReference type="ARBA" id="ARBA00022989"/>
    </source>
</evidence>
<dbReference type="GeneID" id="66114291"/>
<reference evidence="13" key="1">
    <citation type="submission" date="2021-03" db="EMBL/GenBank/DDBJ databases">
        <authorList>
            <person name="Palmer J.M."/>
        </authorList>
    </citation>
    <scope>NUCLEOTIDE SEQUENCE</scope>
    <source>
        <strain evidence="13">ARV_011</strain>
    </source>
</reference>
<evidence type="ECO:0000256" key="10">
    <source>
        <dbReference type="ARBA" id="ARBA00023136"/>
    </source>
</evidence>
<dbReference type="GO" id="GO:0005789">
    <property type="term" value="C:endoplasmic reticulum membrane"/>
    <property type="evidence" value="ECO:0007669"/>
    <property type="project" value="UniProtKB-SubCell"/>
</dbReference>
<comment type="caution">
    <text evidence="13">The sequence shown here is derived from an EMBL/GenBank/DDBJ whole genome shotgun (WGS) entry which is preliminary data.</text>
</comment>
<dbReference type="EMBL" id="JAHMUF010000013">
    <property type="protein sequence ID" value="KAG7193163.1"/>
    <property type="molecule type" value="Genomic_DNA"/>
</dbReference>
<dbReference type="GO" id="GO:0006506">
    <property type="term" value="P:GPI anchor biosynthetic process"/>
    <property type="evidence" value="ECO:0007669"/>
    <property type="project" value="UniProtKB-KW"/>
</dbReference>
<feature type="transmembrane region" description="Helical" evidence="12">
    <location>
        <begin position="231"/>
        <end position="252"/>
    </location>
</feature>
<organism evidence="13 14">
    <name type="scientific">Scheffersomyces spartinae</name>
    <dbReference type="NCBI Taxonomy" id="45513"/>
    <lineage>
        <taxon>Eukaryota</taxon>
        <taxon>Fungi</taxon>
        <taxon>Dikarya</taxon>
        <taxon>Ascomycota</taxon>
        <taxon>Saccharomycotina</taxon>
        <taxon>Pichiomycetes</taxon>
        <taxon>Debaryomycetaceae</taxon>
        <taxon>Scheffersomyces</taxon>
    </lineage>
</organism>
<dbReference type="AlphaFoldDB" id="A0A9P7V977"/>
<dbReference type="OrthoDB" id="416834at2759"/>
<evidence type="ECO:0000313" key="14">
    <source>
        <dbReference type="Proteomes" id="UP000790833"/>
    </source>
</evidence>
<protein>
    <recommendedName>
        <fullName evidence="12">Mannosyltransferase</fullName>
        <ecNumber evidence="12">2.4.1.-</ecNumber>
    </recommendedName>
</protein>
<evidence type="ECO:0000313" key="13">
    <source>
        <dbReference type="EMBL" id="KAG7193163.1"/>
    </source>
</evidence>
<comment type="pathway">
    <text evidence="2">Glycolipid biosynthesis; glycosylphosphatidylinositol-anchor biosynthesis.</text>
</comment>
<evidence type="ECO:0000256" key="11">
    <source>
        <dbReference type="ARBA" id="ARBA00024708"/>
    </source>
</evidence>
<dbReference type="Proteomes" id="UP000790833">
    <property type="component" value="Unassembled WGS sequence"/>
</dbReference>
<feature type="transmembrane region" description="Helical" evidence="12">
    <location>
        <begin position="37"/>
        <end position="58"/>
    </location>
</feature>
<evidence type="ECO:0000256" key="7">
    <source>
        <dbReference type="ARBA" id="ARBA00022692"/>
    </source>
</evidence>
<feature type="transmembrane region" description="Helical" evidence="12">
    <location>
        <begin position="172"/>
        <end position="189"/>
    </location>
</feature>
<keyword evidence="7 12" id="KW-0812">Transmembrane</keyword>
<keyword evidence="14" id="KW-1185">Reference proteome</keyword>
<keyword evidence="5 12" id="KW-0328">Glycosyltransferase</keyword>
<feature type="transmembrane region" description="Helical" evidence="12">
    <location>
        <begin position="289"/>
        <end position="314"/>
    </location>
</feature>
<keyword evidence="9 12" id="KW-1133">Transmembrane helix</keyword>
<evidence type="ECO:0000256" key="5">
    <source>
        <dbReference type="ARBA" id="ARBA00022676"/>
    </source>
</evidence>
<dbReference type="PANTHER" id="PTHR22760:SF4">
    <property type="entry name" value="GPI MANNOSYLTRANSFERASE 3"/>
    <property type="match status" value="1"/>
</dbReference>
<comment type="subcellular location">
    <subcellularLocation>
        <location evidence="1 12">Endoplasmic reticulum membrane</location>
        <topology evidence="1 12">Multi-pass membrane protein</topology>
    </subcellularLocation>
</comment>
<dbReference type="PANTHER" id="PTHR22760">
    <property type="entry name" value="GLYCOSYLTRANSFERASE"/>
    <property type="match status" value="1"/>
</dbReference>
<evidence type="ECO:0000256" key="3">
    <source>
        <dbReference type="ARBA" id="ARBA00006065"/>
    </source>
</evidence>
<keyword evidence="4" id="KW-0337">GPI-anchor biosynthesis</keyword>
<evidence type="ECO:0000256" key="8">
    <source>
        <dbReference type="ARBA" id="ARBA00022824"/>
    </source>
</evidence>
<feature type="transmembrane region" description="Helical" evidence="12">
    <location>
        <begin position="114"/>
        <end position="135"/>
    </location>
</feature>
<proteinExistence type="inferred from homology"/>
<dbReference type="InterPro" id="IPR005599">
    <property type="entry name" value="GPI_mannosylTrfase"/>
</dbReference>